<evidence type="ECO:0000313" key="1">
    <source>
        <dbReference type="EMBL" id="GAB1314829.1"/>
    </source>
</evidence>
<name>A0ABQ0GAQ3_9PEZI</name>
<proteinExistence type="predicted"/>
<gene>
    <name evidence="1" type="ORF">MFIFM68171_05039</name>
</gene>
<accession>A0ABQ0GAQ3</accession>
<dbReference type="EMBL" id="BAAFSV010000002">
    <property type="protein sequence ID" value="GAB1314829.1"/>
    <property type="molecule type" value="Genomic_DNA"/>
</dbReference>
<evidence type="ECO:0000313" key="2">
    <source>
        <dbReference type="Proteomes" id="UP001628179"/>
    </source>
</evidence>
<dbReference type="Proteomes" id="UP001628179">
    <property type="component" value="Unassembled WGS sequence"/>
</dbReference>
<keyword evidence="2" id="KW-1185">Reference proteome</keyword>
<sequence>METREQIAKNTERPTLEDHYIHHHHHHYQYDFLLVANSITSHHNLQLSSILAVFTLAAASAHAALNLAPNHEAAVELKEACAALNEVTSNSGVEKRACGWGSCDGCYERYGYCVGCNRGQALPCINCMAYCEDNCC</sequence>
<comment type="caution">
    <text evidence="1">The sequence shown here is derived from an EMBL/GenBank/DDBJ whole genome shotgun (WGS) entry which is preliminary data.</text>
</comment>
<dbReference type="RefSeq" id="XP_070916560.1">
    <property type="nucleotide sequence ID" value="XM_071060459.1"/>
</dbReference>
<organism evidence="1 2">
    <name type="scientific">Madurella fahalii</name>
    <dbReference type="NCBI Taxonomy" id="1157608"/>
    <lineage>
        <taxon>Eukaryota</taxon>
        <taxon>Fungi</taxon>
        <taxon>Dikarya</taxon>
        <taxon>Ascomycota</taxon>
        <taxon>Pezizomycotina</taxon>
        <taxon>Sordariomycetes</taxon>
        <taxon>Sordariomycetidae</taxon>
        <taxon>Sordariales</taxon>
        <taxon>Sordariales incertae sedis</taxon>
        <taxon>Madurella</taxon>
    </lineage>
</organism>
<protein>
    <submittedName>
        <fullName evidence="1">Uncharacterized protein</fullName>
    </submittedName>
</protein>
<dbReference type="GeneID" id="98175782"/>
<reference evidence="1 2" key="1">
    <citation type="submission" date="2024-09" db="EMBL/GenBank/DDBJ databases">
        <title>Itraconazole resistance in Madurella fahalii resulting from another homologue of gene encoding cytochrome P450 14-alpha sterol demethylase (CYP51).</title>
        <authorList>
            <person name="Yoshioka I."/>
            <person name="Fahal A.H."/>
            <person name="Kaneko S."/>
            <person name="Yaguchi T."/>
        </authorList>
    </citation>
    <scope>NUCLEOTIDE SEQUENCE [LARGE SCALE GENOMIC DNA]</scope>
    <source>
        <strain evidence="1 2">IFM 68171</strain>
    </source>
</reference>